<reference evidence="2" key="1">
    <citation type="submission" date="2018-06" db="EMBL/GenBank/DDBJ databases">
        <authorList>
            <person name="Cea G.-C."/>
            <person name="William W."/>
        </authorList>
    </citation>
    <scope>NUCLEOTIDE SEQUENCE [LARGE SCALE GENOMIC DNA]</scope>
    <source>
        <strain evidence="2">DB21MT-2</strain>
    </source>
</reference>
<evidence type="ECO:0000313" key="1">
    <source>
        <dbReference type="EMBL" id="SQH74655.1"/>
    </source>
</evidence>
<sequence length="68" mass="7664">MSQKGITISSTMRLELKALRGSELIINLMELVLHQLIPAEDYFARLTRTHGVEALLEVIDLVVMGNDR</sequence>
<evidence type="ECO:0000313" key="2">
    <source>
        <dbReference type="Proteomes" id="UP000250123"/>
    </source>
</evidence>
<gene>
    <name evidence="1" type="ORF">SHEWBE_0678</name>
</gene>
<dbReference type="EMBL" id="LS483452">
    <property type="protein sequence ID" value="SQH74655.1"/>
    <property type="molecule type" value="Genomic_DNA"/>
</dbReference>
<dbReference type="KEGG" id="sbk:SHEWBE_0678"/>
<organism evidence="1 2">
    <name type="scientific">Shewanella benthica</name>
    <dbReference type="NCBI Taxonomy" id="43661"/>
    <lineage>
        <taxon>Bacteria</taxon>
        <taxon>Pseudomonadati</taxon>
        <taxon>Pseudomonadota</taxon>
        <taxon>Gammaproteobacteria</taxon>
        <taxon>Alteromonadales</taxon>
        <taxon>Shewanellaceae</taxon>
        <taxon>Shewanella</taxon>
    </lineage>
</organism>
<protein>
    <submittedName>
        <fullName evidence="1">Uncharacterized protein</fullName>
    </submittedName>
</protein>
<accession>A0A330LXQ2</accession>
<dbReference type="AlphaFoldDB" id="A0A330LXQ2"/>
<dbReference type="Proteomes" id="UP000250123">
    <property type="component" value="Chromosome SHEWBE"/>
</dbReference>
<name>A0A330LXQ2_9GAMM</name>
<proteinExistence type="predicted"/>